<accession>C1C127</accession>
<sequence>MTIKHEEEGPESEGDFLDWWTKQFLIMFAGIACGLVANSFLIRTRSTLSGPSSSMSFMNFLCQQTKMVFLVRSDLGLGKGKVASQVAHAAILCYQSAQRSNSKYLTPWESTGQMKVVLKVLDEEEMNRLAMEAEQSGLTTGLVRDAGRTQIPSGTKTVIGIGPNSLEEIDRITGHLKLY</sequence>
<evidence type="ECO:0000256" key="5">
    <source>
        <dbReference type="SAM" id="Phobius"/>
    </source>
</evidence>
<keyword evidence="2 6" id="KW-0378">Hydrolase</keyword>
<dbReference type="NCBIfam" id="NF003314">
    <property type="entry name" value="PRK04322.1"/>
    <property type="match status" value="1"/>
</dbReference>
<dbReference type="PROSITE" id="PS51257">
    <property type="entry name" value="PROKAR_LIPOPROTEIN"/>
    <property type="match status" value="1"/>
</dbReference>
<dbReference type="FunFam" id="3.40.1490.10:FF:000001">
    <property type="entry name" value="Peptidyl-tRNA hydrolase 2"/>
    <property type="match status" value="1"/>
</dbReference>
<dbReference type="InterPro" id="IPR002833">
    <property type="entry name" value="PTH2"/>
</dbReference>
<evidence type="ECO:0000313" key="6">
    <source>
        <dbReference type="EMBL" id="ACO14980.1"/>
    </source>
</evidence>
<dbReference type="PANTHER" id="PTHR12649">
    <property type="entry name" value="PEPTIDYL-TRNA HYDROLASE 2"/>
    <property type="match status" value="1"/>
</dbReference>
<keyword evidence="5" id="KW-0812">Transmembrane</keyword>
<gene>
    <name evidence="6" type="primary">PTH2</name>
</gene>
<dbReference type="InterPro" id="IPR023476">
    <property type="entry name" value="Pep_tRNA_hydro_II_dom_sf"/>
</dbReference>
<organism evidence="6">
    <name type="scientific">Caligus clemensi</name>
    <name type="common">Sea louse</name>
    <dbReference type="NCBI Taxonomy" id="344056"/>
    <lineage>
        <taxon>Eukaryota</taxon>
        <taxon>Metazoa</taxon>
        <taxon>Ecdysozoa</taxon>
        <taxon>Arthropoda</taxon>
        <taxon>Crustacea</taxon>
        <taxon>Multicrustacea</taxon>
        <taxon>Hexanauplia</taxon>
        <taxon>Copepoda</taxon>
        <taxon>Siphonostomatoida</taxon>
        <taxon>Caligidae</taxon>
        <taxon>Caligus</taxon>
    </lineage>
</organism>
<keyword evidence="5" id="KW-0472">Membrane</keyword>
<keyword evidence="5" id="KW-1133">Transmembrane helix</keyword>
<name>C1C127_CALCM</name>
<comment type="similarity">
    <text evidence="3">Belongs to the PTH2 family.</text>
</comment>
<dbReference type="GO" id="GO:0005829">
    <property type="term" value="C:cytosol"/>
    <property type="evidence" value="ECO:0007669"/>
    <property type="project" value="TreeGrafter"/>
</dbReference>
<evidence type="ECO:0000256" key="2">
    <source>
        <dbReference type="ARBA" id="ARBA00022801"/>
    </source>
</evidence>
<dbReference type="EC" id="3.1.1.29" evidence="1"/>
<dbReference type="EMBL" id="BT080556">
    <property type="protein sequence ID" value="ACO14980.1"/>
    <property type="molecule type" value="mRNA"/>
</dbReference>
<evidence type="ECO:0000256" key="1">
    <source>
        <dbReference type="ARBA" id="ARBA00013260"/>
    </source>
</evidence>
<dbReference type="NCBIfam" id="TIGR00283">
    <property type="entry name" value="arch_pth2"/>
    <property type="match status" value="1"/>
</dbReference>
<dbReference type="SUPFAM" id="SSF102462">
    <property type="entry name" value="Peptidyl-tRNA hydrolase II"/>
    <property type="match status" value="1"/>
</dbReference>
<evidence type="ECO:0000256" key="4">
    <source>
        <dbReference type="ARBA" id="ARBA00048707"/>
    </source>
</evidence>
<dbReference type="Pfam" id="PF01981">
    <property type="entry name" value="PTH2"/>
    <property type="match status" value="1"/>
</dbReference>
<comment type="catalytic activity">
    <reaction evidence="4">
        <text>an N-acyl-L-alpha-aminoacyl-tRNA + H2O = an N-acyl-L-amino acid + a tRNA + H(+)</text>
        <dbReference type="Rhea" id="RHEA:54448"/>
        <dbReference type="Rhea" id="RHEA-COMP:10123"/>
        <dbReference type="Rhea" id="RHEA-COMP:13883"/>
        <dbReference type="ChEBI" id="CHEBI:15377"/>
        <dbReference type="ChEBI" id="CHEBI:15378"/>
        <dbReference type="ChEBI" id="CHEBI:59874"/>
        <dbReference type="ChEBI" id="CHEBI:78442"/>
        <dbReference type="ChEBI" id="CHEBI:138191"/>
        <dbReference type="EC" id="3.1.1.29"/>
    </reaction>
</comment>
<protein>
    <recommendedName>
        <fullName evidence="1">peptidyl-tRNA hydrolase</fullName>
        <ecNumber evidence="1">3.1.1.29</ecNumber>
    </recommendedName>
</protein>
<dbReference type="PANTHER" id="PTHR12649:SF11">
    <property type="entry name" value="PEPTIDYL-TRNA HYDROLASE 2, MITOCHONDRIAL"/>
    <property type="match status" value="1"/>
</dbReference>
<dbReference type="CDD" id="cd02430">
    <property type="entry name" value="PTH2"/>
    <property type="match status" value="1"/>
</dbReference>
<dbReference type="GO" id="GO:0004045">
    <property type="term" value="F:peptidyl-tRNA hydrolase activity"/>
    <property type="evidence" value="ECO:0007669"/>
    <property type="project" value="UniProtKB-EC"/>
</dbReference>
<reference evidence="6" key="1">
    <citation type="submission" date="2009-03" db="EMBL/GenBank/DDBJ databases">
        <title>Caligus clemensi ESTs and full-length cDNAs.</title>
        <authorList>
            <person name="Yasuike M."/>
            <person name="von Schalburg K."/>
            <person name="Cooper G."/>
            <person name="Leong J."/>
            <person name="Jones S.R.M."/>
            <person name="Koop B.F."/>
        </authorList>
    </citation>
    <scope>NUCLEOTIDE SEQUENCE</scope>
    <source>
        <tissue evidence="6">Whole</tissue>
    </source>
</reference>
<dbReference type="Gene3D" id="3.40.1490.10">
    <property type="entry name" value="Bit1"/>
    <property type="match status" value="1"/>
</dbReference>
<proteinExistence type="evidence at transcript level"/>
<dbReference type="AlphaFoldDB" id="C1C127"/>
<feature type="transmembrane region" description="Helical" evidence="5">
    <location>
        <begin position="24"/>
        <end position="42"/>
    </location>
</feature>
<evidence type="ECO:0000256" key="3">
    <source>
        <dbReference type="ARBA" id="ARBA00038050"/>
    </source>
</evidence>